<dbReference type="RefSeq" id="XP_033692240.1">
    <property type="nucleotide sequence ID" value="XM_033822693.1"/>
</dbReference>
<reference evidence="1" key="1">
    <citation type="journal article" date="2020" name="Stud. Mycol.">
        <title>101 Dothideomycetes genomes: a test case for predicting lifestyles and emergence of pathogens.</title>
        <authorList>
            <person name="Haridas S."/>
            <person name="Albert R."/>
            <person name="Binder M."/>
            <person name="Bloem J."/>
            <person name="Labutti K."/>
            <person name="Salamov A."/>
            <person name="Andreopoulos B."/>
            <person name="Baker S."/>
            <person name="Barry K."/>
            <person name="Bills G."/>
            <person name="Bluhm B."/>
            <person name="Cannon C."/>
            <person name="Castanera R."/>
            <person name="Culley D."/>
            <person name="Daum C."/>
            <person name="Ezra D."/>
            <person name="Gonzalez J."/>
            <person name="Henrissat B."/>
            <person name="Kuo A."/>
            <person name="Liang C."/>
            <person name="Lipzen A."/>
            <person name="Lutzoni F."/>
            <person name="Magnuson J."/>
            <person name="Mondo S."/>
            <person name="Nolan M."/>
            <person name="Ohm R."/>
            <person name="Pangilinan J."/>
            <person name="Park H.-J."/>
            <person name="Ramirez L."/>
            <person name="Alfaro M."/>
            <person name="Sun H."/>
            <person name="Tritt A."/>
            <person name="Yoshinaga Y."/>
            <person name="Zwiers L.-H."/>
            <person name="Turgeon B."/>
            <person name="Goodwin S."/>
            <person name="Spatafora J."/>
            <person name="Crous P."/>
            <person name="Grigoriev I."/>
        </authorList>
    </citation>
    <scope>NUCLEOTIDE SEQUENCE</scope>
    <source>
        <strain evidence="1">CBS 122368</strain>
    </source>
</reference>
<proteinExistence type="predicted"/>
<dbReference type="GeneID" id="54576023"/>
<accession>A0A6A6J3L7</accession>
<dbReference type="AlphaFoldDB" id="A0A6A6J3L7"/>
<dbReference type="Proteomes" id="UP000800094">
    <property type="component" value="Unassembled WGS sequence"/>
</dbReference>
<protein>
    <submittedName>
        <fullName evidence="1">Uncharacterized protein</fullName>
    </submittedName>
</protein>
<dbReference type="EMBL" id="ML987189">
    <property type="protein sequence ID" value="KAF2257236.1"/>
    <property type="molecule type" value="Genomic_DNA"/>
</dbReference>
<evidence type="ECO:0000313" key="2">
    <source>
        <dbReference type="Proteomes" id="UP000800094"/>
    </source>
</evidence>
<keyword evidence="2" id="KW-1185">Reference proteome</keyword>
<evidence type="ECO:0000313" key="1">
    <source>
        <dbReference type="EMBL" id="KAF2257236.1"/>
    </source>
</evidence>
<sequence>MPTRILDVVLRTPYVRMTSAHDGGDMGHRSLPSSLDRMHSQLTAHGRRHRVGFPKGMRRQNDLWAVCRRRVKMDASDTQRRPQTWQRGHDMLMNRNILQPVILPVDQARIEASFSDAATEFWWGKSGSATHCVRGHRGWLV</sequence>
<organism evidence="1 2">
    <name type="scientific">Trematosphaeria pertusa</name>
    <dbReference type="NCBI Taxonomy" id="390896"/>
    <lineage>
        <taxon>Eukaryota</taxon>
        <taxon>Fungi</taxon>
        <taxon>Dikarya</taxon>
        <taxon>Ascomycota</taxon>
        <taxon>Pezizomycotina</taxon>
        <taxon>Dothideomycetes</taxon>
        <taxon>Pleosporomycetidae</taxon>
        <taxon>Pleosporales</taxon>
        <taxon>Massarineae</taxon>
        <taxon>Trematosphaeriaceae</taxon>
        <taxon>Trematosphaeria</taxon>
    </lineage>
</organism>
<name>A0A6A6J3L7_9PLEO</name>
<gene>
    <name evidence="1" type="ORF">BU26DRAFT_39046</name>
</gene>